<evidence type="ECO:0000256" key="2">
    <source>
        <dbReference type="ARBA" id="ARBA00022527"/>
    </source>
</evidence>
<keyword evidence="7 16" id="KW-0418">Kinase</keyword>
<dbReference type="PROSITE" id="PS00108">
    <property type="entry name" value="PROTEIN_KINASE_ST"/>
    <property type="match status" value="1"/>
</dbReference>
<dbReference type="InterPro" id="IPR011009">
    <property type="entry name" value="Kinase-like_dom_sf"/>
</dbReference>
<comment type="subcellular location">
    <subcellularLocation>
        <location evidence="1">Membrane</location>
        <topology evidence="1">Single-pass membrane protein</topology>
    </subcellularLocation>
</comment>
<dbReference type="CDD" id="cd14066">
    <property type="entry name" value="STKc_IRAK"/>
    <property type="match status" value="1"/>
</dbReference>
<evidence type="ECO:0000256" key="6">
    <source>
        <dbReference type="ARBA" id="ARBA00022741"/>
    </source>
</evidence>
<evidence type="ECO:0000256" key="5">
    <source>
        <dbReference type="ARBA" id="ARBA00022729"/>
    </source>
</evidence>
<keyword evidence="17" id="KW-1185">Reference proteome</keyword>
<evidence type="ECO:0000256" key="13">
    <source>
        <dbReference type="SAM" id="Phobius"/>
    </source>
</evidence>
<evidence type="ECO:0000313" key="17">
    <source>
        <dbReference type="Proteomes" id="UP000036987"/>
    </source>
</evidence>
<feature type="signal peptide" evidence="14">
    <location>
        <begin position="1"/>
        <end position="19"/>
    </location>
</feature>
<feature type="domain" description="Protein kinase" evidence="15">
    <location>
        <begin position="343"/>
        <end position="618"/>
    </location>
</feature>
<evidence type="ECO:0000256" key="12">
    <source>
        <dbReference type="PROSITE-ProRule" id="PRU10141"/>
    </source>
</evidence>
<accession>A0A0K9PSP7</accession>
<dbReference type="InterPro" id="IPR000719">
    <property type="entry name" value="Prot_kinase_dom"/>
</dbReference>
<dbReference type="OrthoDB" id="1918322at2759"/>
<dbReference type="EMBL" id="LFYR01000682">
    <property type="protein sequence ID" value="KMZ71250.1"/>
    <property type="molecule type" value="Genomic_DNA"/>
</dbReference>
<evidence type="ECO:0000256" key="9">
    <source>
        <dbReference type="ARBA" id="ARBA00022989"/>
    </source>
</evidence>
<keyword evidence="8 12" id="KW-0067">ATP-binding</keyword>
<dbReference type="PANTHER" id="PTHR46008:SF25">
    <property type="entry name" value="PROTEIN KINASE DOMAIN-CONTAINING PROTEIN"/>
    <property type="match status" value="1"/>
</dbReference>
<keyword evidence="3" id="KW-0808">Transferase</keyword>
<evidence type="ECO:0000256" key="11">
    <source>
        <dbReference type="ARBA" id="ARBA00023180"/>
    </source>
</evidence>
<dbReference type="Gene3D" id="1.10.510.10">
    <property type="entry name" value="Transferase(Phosphotransferase) domain 1"/>
    <property type="match status" value="1"/>
</dbReference>
<protein>
    <submittedName>
        <fullName evidence="16">Protein kinase-related protein</fullName>
    </submittedName>
</protein>
<dbReference type="Proteomes" id="UP000036987">
    <property type="component" value="Unassembled WGS sequence"/>
</dbReference>
<dbReference type="GO" id="GO:0005886">
    <property type="term" value="C:plasma membrane"/>
    <property type="evidence" value="ECO:0000318"/>
    <property type="project" value="GO_Central"/>
</dbReference>
<dbReference type="Pfam" id="PF07714">
    <property type="entry name" value="PK_Tyr_Ser-Thr"/>
    <property type="match status" value="1"/>
</dbReference>
<comment type="caution">
    <text evidence="16">The sequence shown here is derived from an EMBL/GenBank/DDBJ whole genome shotgun (WGS) entry which is preliminary data.</text>
</comment>
<dbReference type="InterPro" id="IPR025287">
    <property type="entry name" value="WAK_GUB"/>
</dbReference>
<keyword evidence="5 14" id="KW-0732">Signal</keyword>
<evidence type="ECO:0000256" key="14">
    <source>
        <dbReference type="SAM" id="SignalP"/>
    </source>
</evidence>
<dbReference type="GO" id="GO:0005524">
    <property type="term" value="F:ATP binding"/>
    <property type="evidence" value="ECO:0007669"/>
    <property type="project" value="UniProtKB-UniRule"/>
</dbReference>
<feature type="transmembrane region" description="Helical" evidence="13">
    <location>
        <begin position="274"/>
        <end position="297"/>
    </location>
</feature>
<feature type="binding site" evidence="12">
    <location>
        <position position="371"/>
    </location>
    <ligand>
        <name>ATP</name>
        <dbReference type="ChEBI" id="CHEBI:30616"/>
    </ligand>
</feature>
<dbReference type="PROSITE" id="PS50011">
    <property type="entry name" value="PROTEIN_KINASE_DOM"/>
    <property type="match status" value="1"/>
</dbReference>
<proteinExistence type="predicted"/>
<dbReference type="SMART" id="SM00220">
    <property type="entry name" value="S_TKc"/>
    <property type="match status" value="1"/>
</dbReference>
<dbReference type="InterPro" id="IPR001245">
    <property type="entry name" value="Ser-Thr/Tyr_kinase_cat_dom"/>
</dbReference>
<evidence type="ECO:0000313" key="16">
    <source>
        <dbReference type="EMBL" id="KMZ71250.1"/>
    </source>
</evidence>
<dbReference type="PANTHER" id="PTHR46008">
    <property type="entry name" value="LEAF RUST 10 DISEASE-RESISTANCE LOCUS RECEPTOR-LIKE PROTEIN KINASE-LIKE 1.4"/>
    <property type="match status" value="1"/>
</dbReference>
<dbReference type="GO" id="GO:0007166">
    <property type="term" value="P:cell surface receptor signaling pathway"/>
    <property type="evidence" value="ECO:0000318"/>
    <property type="project" value="GO_Central"/>
</dbReference>
<dbReference type="PROSITE" id="PS00107">
    <property type="entry name" value="PROTEIN_KINASE_ATP"/>
    <property type="match status" value="1"/>
</dbReference>
<evidence type="ECO:0000259" key="15">
    <source>
        <dbReference type="PROSITE" id="PS50011"/>
    </source>
</evidence>
<evidence type="ECO:0000256" key="8">
    <source>
        <dbReference type="ARBA" id="ARBA00022840"/>
    </source>
</evidence>
<keyword evidence="2" id="KW-0723">Serine/threonine-protein kinase</keyword>
<gene>
    <name evidence="16" type="ORF">ZOSMA_184G00010</name>
</gene>
<dbReference type="STRING" id="29655.A0A0K9PSP7"/>
<keyword evidence="10 13" id="KW-0472">Membrane</keyword>
<reference evidence="17" key="1">
    <citation type="journal article" date="2016" name="Nature">
        <title>The genome of the seagrass Zostera marina reveals angiosperm adaptation to the sea.</title>
        <authorList>
            <person name="Olsen J.L."/>
            <person name="Rouze P."/>
            <person name="Verhelst B."/>
            <person name="Lin Y.-C."/>
            <person name="Bayer T."/>
            <person name="Collen J."/>
            <person name="Dattolo E."/>
            <person name="De Paoli E."/>
            <person name="Dittami S."/>
            <person name="Maumus F."/>
            <person name="Michel G."/>
            <person name="Kersting A."/>
            <person name="Lauritano C."/>
            <person name="Lohaus R."/>
            <person name="Toepel M."/>
            <person name="Tonon T."/>
            <person name="Vanneste K."/>
            <person name="Amirebrahimi M."/>
            <person name="Brakel J."/>
            <person name="Bostroem C."/>
            <person name="Chovatia M."/>
            <person name="Grimwood J."/>
            <person name="Jenkins J.W."/>
            <person name="Jueterbock A."/>
            <person name="Mraz A."/>
            <person name="Stam W.T."/>
            <person name="Tice H."/>
            <person name="Bornberg-Bauer E."/>
            <person name="Green P.J."/>
            <person name="Pearson G.A."/>
            <person name="Procaccini G."/>
            <person name="Duarte C.M."/>
            <person name="Schmutz J."/>
            <person name="Reusch T.B.H."/>
            <person name="Van de Peer Y."/>
        </authorList>
    </citation>
    <scope>NUCLEOTIDE SEQUENCE [LARGE SCALE GENOMIC DNA]</scope>
    <source>
        <strain evidence="17">cv. Finnish</strain>
    </source>
</reference>
<dbReference type="Gene3D" id="3.30.200.20">
    <property type="entry name" value="Phosphorylase Kinase, domain 1"/>
    <property type="match status" value="1"/>
</dbReference>
<keyword evidence="4 13" id="KW-0812">Transmembrane</keyword>
<evidence type="ECO:0000256" key="4">
    <source>
        <dbReference type="ARBA" id="ARBA00022692"/>
    </source>
</evidence>
<dbReference type="OMA" id="TIVYLNC"/>
<evidence type="ECO:0000256" key="3">
    <source>
        <dbReference type="ARBA" id="ARBA00022679"/>
    </source>
</evidence>
<keyword evidence="6 12" id="KW-0547">Nucleotide-binding</keyword>
<keyword evidence="9 13" id="KW-1133">Transmembrane helix</keyword>
<dbReference type="FunFam" id="1.10.510.10:FF:000161">
    <property type="entry name" value="Wall-associated receptor kinase-like 20"/>
    <property type="match status" value="1"/>
</dbReference>
<name>A0A0K9PSP7_ZOSMR</name>
<evidence type="ECO:0000256" key="10">
    <source>
        <dbReference type="ARBA" id="ARBA00023136"/>
    </source>
</evidence>
<dbReference type="AlphaFoldDB" id="A0A0K9PSP7"/>
<dbReference type="FunFam" id="3.30.200.20:FF:000162">
    <property type="entry name" value="Adenine nucleotide alpha hydrolase-like domain kinase"/>
    <property type="match status" value="1"/>
</dbReference>
<evidence type="ECO:0000256" key="1">
    <source>
        <dbReference type="ARBA" id="ARBA00004167"/>
    </source>
</evidence>
<sequence length="631" mass="69417">MPAVVVALLLLLSMSYSSAKVCPPCGNTTVPYPLSTSASCGDPDYKIRCQSDTLFFDGANANTTYIIKSISPTMLKLVIMPAAFLSPDTCVTTDFQYQGLELNRSLPFNITNTNMLMYLNCSQSLLESPLNCTAISPCHRYINGTLDGAACKDTDTCCSLLAGGSTTSYQIKTTETGCKAYRSFVDLNQTAPVEEWMEKEGVEIQWASPKEPLCETQVECDTNSTCISDVAGGKGELRCFCISGLAWDPFTGTCIDDVTDCKSSGRCRGSNSGALIAGLTVGLVVTVVLTVVVFLHYKRQLRRKEGRERVAREREEILNTNNMSGRKTHHFTRKEIKKATNNFSRDLLLGAGGYGEVFRGSLPDGMPIAVKVAKLGNAKSTDQILNEVSILSQVNHRSLVRLLGCSVELDQPILVYEFIPNGTLHDHLHKGSHKPLSWRRRLAIAYQTAEGLAYLHFAAVPPIYHRDVKSGNILLDEKMDGKVSDFGLSRLAVSDLSHISTCAQGTLGYLDPEYYRNYQLTDKSDVYSFGVVLLELLTAKKAIDFSREEEDVNLAVYVQQRVEEGRVMDVLDPHLVEGATELELDTMKAVAFLAVGCLEEKRQNRPSMKDVTEEIDYIISLEAGATGMDIK</sequence>
<dbReference type="GO" id="GO:0004674">
    <property type="term" value="F:protein serine/threonine kinase activity"/>
    <property type="evidence" value="ECO:0007669"/>
    <property type="project" value="UniProtKB-KW"/>
</dbReference>
<dbReference type="InterPro" id="IPR008271">
    <property type="entry name" value="Ser/Thr_kinase_AS"/>
</dbReference>
<organism evidence="16 17">
    <name type="scientific">Zostera marina</name>
    <name type="common">Eelgrass</name>
    <dbReference type="NCBI Taxonomy" id="29655"/>
    <lineage>
        <taxon>Eukaryota</taxon>
        <taxon>Viridiplantae</taxon>
        <taxon>Streptophyta</taxon>
        <taxon>Embryophyta</taxon>
        <taxon>Tracheophyta</taxon>
        <taxon>Spermatophyta</taxon>
        <taxon>Magnoliopsida</taxon>
        <taxon>Liliopsida</taxon>
        <taxon>Zosteraceae</taxon>
        <taxon>Zostera</taxon>
    </lineage>
</organism>
<dbReference type="Pfam" id="PF13947">
    <property type="entry name" value="GUB_WAK_bind"/>
    <property type="match status" value="1"/>
</dbReference>
<dbReference type="SUPFAM" id="SSF56112">
    <property type="entry name" value="Protein kinase-like (PK-like)"/>
    <property type="match status" value="1"/>
</dbReference>
<feature type="chain" id="PRO_5005527849" evidence="14">
    <location>
        <begin position="20"/>
        <end position="631"/>
    </location>
</feature>
<dbReference type="GO" id="GO:0030247">
    <property type="term" value="F:polysaccharide binding"/>
    <property type="evidence" value="ECO:0007669"/>
    <property type="project" value="InterPro"/>
</dbReference>
<evidence type="ECO:0000256" key="7">
    <source>
        <dbReference type="ARBA" id="ARBA00022777"/>
    </source>
</evidence>
<dbReference type="InterPro" id="IPR017441">
    <property type="entry name" value="Protein_kinase_ATP_BS"/>
</dbReference>
<keyword evidence="11" id="KW-0325">Glycoprotein</keyword>